<comment type="caution">
    <text evidence="1">The sequence shown here is derived from an EMBL/GenBank/DDBJ whole genome shotgun (WGS) entry which is preliminary data.</text>
</comment>
<dbReference type="AlphaFoldDB" id="A0A0J6WTU4"/>
<proteinExistence type="predicted"/>
<keyword evidence="2" id="KW-1185">Reference proteome</keyword>
<accession>A0A0J6WTU4</accession>
<dbReference type="InParanoid" id="A0A0J6WTU4"/>
<dbReference type="RefSeq" id="WP_048515641.1">
    <property type="nucleotide sequence ID" value="NZ_FUXD01000097.1"/>
</dbReference>
<protein>
    <recommendedName>
        <fullName evidence="3">Phage protein</fullName>
    </recommendedName>
</protein>
<evidence type="ECO:0000313" key="2">
    <source>
        <dbReference type="Proteomes" id="UP000036503"/>
    </source>
</evidence>
<evidence type="ECO:0008006" key="3">
    <source>
        <dbReference type="Google" id="ProtNLM"/>
    </source>
</evidence>
<dbReference type="PATRIC" id="fig|1122219.3.peg.382"/>
<gene>
    <name evidence="1" type="ORF">AB840_15060</name>
</gene>
<name>A0A0J6WTU4_9FIRM</name>
<sequence>MDEDKKYKLLKIIEQFESDYKHTLLQDETKIDKVTFELFYNLGADVKHALENIVHEISK</sequence>
<dbReference type="EMBL" id="LEKT01000101">
    <property type="protein sequence ID" value="KMO85182.1"/>
    <property type="molecule type" value="Genomic_DNA"/>
</dbReference>
<dbReference type="Proteomes" id="UP000036503">
    <property type="component" value="Unassembled WGS sequence"/>
</dbReference>
<reference evidence="1 2" key="1">
    <citation type="submission" date="2015-06" db="EMBL/GenBank/DDBJ databases">
        <title>Draft genome sequence of beer spoilage bacterium Megasphaera cerevisiae type strain 20462.</title>
        <authorList>
            <person name="Kutumbaka K."/>
            <person name="Pasmowitz J."/>
            <person name="Mategko J."/>
            <person name="Reyes D."/>
            <person name="Friedrich A."/>
            <person name="Han S."/>
            <person name="Martens-Habbena W."/>
            <person name="Neal-McKinney J."/>
            <person name="Janagama H.K."/>
            <person name="Nadala C."/>
            <person name="Samadpour M."/>
        </authorList>
    </citation>
    <scope>NUCLEOTIDE SEQUENCE [LARGE SCALE GENOMIC DNA]</scope>
    <source>
        <strain evidence="1 2">DSM 20462</strain>
    </source>
</reference>
<organism evidence="1 2">
    <name type="scientific">Megasphaera cerevisiae DSM 20462</name>
    <dbReference type="NCBI Taxonomy" id="1122219"/>
    <lineage>
        <taxon>Bacteria</taxon>
        <taxon>Bacillati</taxon>
        <taxon>Bacillota</taxon>
        <taxon>Negativicutes</taxon>
        <taxon>Veillonellales</taxon>
        <taxon>Veillonellaceae</taxon>
        <taxon>Megasphaera</taxon>
    </lineage>
</organism>
<evidence type="ECO:0000313" key="1">
    <source>
        <dbReference type="EMBL" id="KMO85182.1"/>
    </source>
</evidence>